<evidence type="ECO:0000256" key="1">
    <source>
        <dbReference type="SAM" id="Phobius"/>
    </source>
</evidence>
<evidence type="ECO:0000313" key="2">
    <source>
        <dbReference type="EMBL" id="MBT1444127.1"/>
    </source>
</evidence>
<evidence type="ECO:0008006" key="4">
    <source>
        <dbReference type="Google" id="ProtNLM"/>
    </source>
</evidence>
<feature type="transmembrane region" description="Helical" evidence="1">
    <location>
        <begin position="61"/>
        <end position="90"/>
    </location>
</feature>
<keyword evidence="3" id="KW-1185">Reference proteome</keyword>
<protein>
    <recommendedName>
        <fullName evidence="4">DUF3955 domain-containing protein</fullName>
    </recommendedName>
</protein>
<dbReference type="EMBL" id="JAHEPS010000002">
    <property type="protein sequence ID" value="MBT1444127.1"/>
    <property type="molecule type" value="Genomic_DNA"/>
</dbReference>
<reference evidence="2 3" key="1">
    <citation type="submission" date="2021-05" db="EMBL/GenBank/DDBJ databases">
        <title>Shewanella sp. JM162201.</title>
        <authorList>
            <person name="Xu S."/>
            <person name="Li A."/>
        </authorList>
    </citation>
    <scope>NUCLEOTIDE SEQUENCE [LARGE SCALE GENOMIC DNA]</scope>
    <source>
        <strain evidence="2 3">JM162201</strain>
    </source>
</reference>
<evidence type="ECO:0000313" key="3">
    <source>
        <dbReference type="Proteomes" id="UP001195903"/>
    </source>
</evidence>
<sequence>MQNKRKIFSVVGSSPVKTAIKKAIVLAVLMVITFIGSYIFFKLAIYFELDFDTPVREINGFSWMFFIGLQIFMLIPFLYYLGFIFLRYIFDKFDL</sequence>
<gene>
    <name evidence="2" type="ORF">KJI95_06260</name>
</gene>
<feature type="transmembrane region" description="Helical" evidence="1">
    <location>
        <begin position="23"/>
        <end position="41"/>
    </location>
</feature>
<keyword evidence="1" id="KW-0472">Membrane</keyword>
<name>A0ABS5V0X6_9GAMM</name>
<proteinExistence type="predicted"/>
<organism evidence="2 3">
    <name type="scientific">Shewanella jiangmenensis</name>
    <dbReference type="NCBI Taxonomy" id="2837387"/>
    <lineage>
        <taxon>Bacteria</taxon>
        <taxon>Pseudomonadati</taxon>
        <taxon>Pseudomonadota</taxon>
        <taxon>Gammaproteobacteria</taxon>
        <taxon>Alteromonadales</taxon>
        <taxon>Shewanellaceae</taxon>
        <taxon>Shewanella</taxon>
    </lineage>
</organism>
<dbReference type="RefSeq" id="WP_214506332.1">
    <property type="nucleotide sequence ID" value="NZ_JAHEPS010000002.1"/>
</dbReference>
<keyword evidence="1" id="KW-1133">Transmembrane helix</keyword>
<dbReference type="Proteomes" id="UP001195903">
    <property type="component" value="Unassembled WGS sequence"/>
</dbReference>
<comment type="caution">
    <text evidence="2">The sequence shown here is derived from an EMBL/GenBank/DDBJ whole genome shotgun (WGS) entry which is preliminary data.</text>
</comment>
<accession>A0ABS5V0X6</accession>
<keyword evidence="1" id="KW-0812">Transmembrane</keyword>